<dbReference type="InterPro" id="IPR016163">
    <property type="entry name" value="Ald_DH_C"/>
</dbReference>
<dbReference type="Gene3D" id="3.40.605.10">
    <property type="entry name" value="Aldehyde Dehydrogenase, Chain A, domain 1"/>
    <property type="match status" value="1"/>
</dbReference>
<dbReference type="EMBL" id="QKZV01000001">
    <property type="protein sequence ID" value="PZX65990.1"/>
    <property type="molecule type" value="Genomic_DNA"/>
</dbReference>
<evidence type="ECO:0000259" key="2">
    <source>
        <dbReference type="Pfam" id="PF00171"/>
    </source>
</evidence>
<dbReference type="SUPFAM" id="SSF53720">
    <property type="entry name" value="ALDH-like"/>
    <property type="match status" value="1"/>
</dbReference>
<reference evidence="3 4" key="1">
    <citation type="submission" date="2018-06" db="EMBL/GenBank/DDBJ databases">
        <title>Genomic Encyclopedia of Archaeal and Bacterial Type Strains, Phase II (KMG-II): from individual species to whole genera.</title>
        <authorList>
            <person name="Goeker M."/>
        </authorList>
    </citation>
    <scope>NUCLEOTIDE SEQUENCE [LARGE SCALE GENOMIC DNA]</scope>
    <source>
        <strain evidence="3 4">DSM 23241</strain>
    </source>
</reference>
<accession>A0A2W7S559</accession>
<dbReference type="PANTHER" id="PTHR43353:SF3">
    <property type="entry name" value="ALDEHYDE DEHYDROGENASE-RELATED"/>
    <property type="match status" value="1"/>
</dbReference>
<dbReference type="RefSeq" id="WP_111293425.1">
    <property type="nucleotide sequence ID" value="NZ_QKZV01000001.1"/>
</dbReference>
<dbReference type="InterPro" id="IPR016162">
    <property type="entry name" value="Ald_DH_N"/>
</dbReference>
<protein>
    <submittedName>
        <fullName evidence="3">NADP-dependent aldehyde dehydrogenase</fullName>
    </submittedName>
</protein>
<dbReference type="InterPro" id="IPR015590">
    <property type="entry name" value="Aldehyde_DH_dom"/>
</dbReference>
<keyword evidence="4" id="KW-1185">Reference proteome</keyword>
<name>A0A2W7S559_9BACT</name>
<keyword evidence="1" id="KW-0560">Oxidoreductase</keyword>
<dbReference type="InterPro" id="IPR050740">
    <property type="entry name" value="Aldehyde_DH_Superfamily"/>
</dbReference>
<dbReference type="InterPro" id="IPR044151">
    <property type="entry name" value="ALDH_KGSADH"/>
</dbReference>
<dbReference type="InterPro" id="IPR016161">
    <property type="entry name" value="Ald_DH/histidinol_DH"/>
</dbReference>
<evidence type="ECO:0000313" key="3">
    <source>
        <dbReference type="EMBL" id="PZX65990.1"/>
    </source>
</evidence>
<dbReference type="CDD" id="cd07129">
    <property type="entry name" value="ALDH_KGSADH"/>
    <property type="match status" value="1"/>
</dbReference>
<dbReference type="Gene3D" id="3.40.309.10">
    <property type="entry name" value="Aldehyde Dehydrogenase, Chain A, domain 2"/>
    <property type="match status" value="1"/>
</dbReference>
<gene>
    <name evidence="3" type="ORF">LX80_00486</name>
</gene>
<dbReference type="PANTHER" id="PTHR43353">
    <property type="entry name" value="SUCCINATE-SEMIALDEHYDE DEHYDROGENASE, MITOCHONDRIAL"/>
    <property type="match status" value="1"/>
</dbReference>
<evidence type="ECO:0000256" key="1">
    <source>
        <dbReference type="ARBA" id="ARBA00023002"/>
    </source>
</evidence>
<feature type="domain" description="Aldehyde dehydrogenase" evidence="2">
    <location>
        <begin position="4"/>
        <end position="389"/>
    </location>
</feature>
<dbReference type="GO" id="GO:0016620">
    <property type="term" value="F:oxidoreductase activity, acting on the aldehyde or oxo group of donors, NAD or NADP as acceptor"/>
    <property type="evidence" value="ECO:0007669"/>
    <property type="project" value="InterPro"/>
</dbReference>
<proteinExistence type="predicted"/>
<dbReference type="Proteomes" id="UP000249720">
    <property type="component" value="Unassembled WGS sequence"/>
</dbReference>
<evidence type="ECO:0000313" key="4">
    <source>
        <dbReference type="Proteomes" id="UP000249720"/>
    </source>
</evidence>
<dbReference type="AlphaFoldDB" id="A0A2W7S559"/>
<organism evidence="3 4">
    <name type="scientific">Hydrotalea sandarakina</name>
    <dbReference type="NCBI Taxonomy" id="1004304"/>
    <lineage>
        <taxon>Bacteria</taxon>
        <taxon>Pseudomonadati</taxon>
        <taxon>Bacteroidota</taxon>
        <taxon>Chitinophagia</taxon>
        <taxon>Chitinophagales</taxon>
        <taxon>Chitinophagaceae</taxon>
        <taxon>Hydrotalea</taxon>
    </lineage>
</organism>
<dbReference type="Pfam" id="PF00171">
    <property type="entry name" value="Aldedh"/>
    <property type="match status" value="1"/>
</dbReference>
<comment type="caution">
    <text evidence="3">The sequence shown here is derived from an EMBL/GenBank/DDBJ whole genome shotgun (WGS) entry which is preliminary data.</text>
</comment>
<sequence>MVAIDEVMQNAYQAFQSYKHYSPKQKADFLRSIAFEIEALGDTLLQQAANETNLPIERLKGERFRTTNQLHLFADMLLEGSWVEAVIDTAIPDRTPPKPDLRRMLFPIGPIIVFGASNFPFAYSTAGGDTASALAAGCPVVVKAHPAHAATSAMVFSAIQKAIATNKMPQYIVQHVTDTSFEAGKNLVQHPLTAGVGFTGSLSGGKALMQYAAEREKPIPVFAEMGSINPVVLLPNAMHERAEAIAKEYAQSIVLGMGQFCTNPGLILGIANEYMPVFLQTLSEQIEKAMPAPMLHKGIHDAYFNKMKNALAQKGVNLVQQSKQPINEMDALPTIATVEASVFLANPLLREEVFGPYSLIVQCADLQELLKVWKSVSGQLTTSIIGNKIDFEALPELIDIAADVAGRLVFNGVPTGVEVCPAMVHSGPFPACTDSRFTAVGIHAVKRWVRPVAFQNAPEALLPSALKNENPLNIWRMVNAQFTQAAI</sequence>
<dbReference type="OrthoDB" id="9770537at2"/>